<dbReference type="AlphaFoldDB" id="A0A7C2R7C2"/>
<evidence type="ECO:0000256" key="1">
    <source>
        <dbReference type="SAM" id="Phobius"/>
    </source>
</evidence>
<feature type="transmembrane region" description="Helical" evidence="1">
    <location>
        <begin position="7"/>
        <end position="25"/>
    </location>
</feature>
<protein>
    <submittedName>
        <fullName evidence="2">DUF4258 domain-containing protein</fullName>
    </submittedName>
</protein>
<reference evidence="2" key="1">
    <citation type="journal article" date="2020" name="mSystems">
        <title>Genome- and Community-Level Interaction Insights into Carbon Utilization and Element Cycling Functions of Hydrothermarchaeota in Hydrothermal Sediment.</title>
        <authorList>
            <person name="Zhou Z."/>
            <person name="Liu Y."/>
            <person name="Xu W."/>
            <person name="Pan J."/>
            <person name="Luo Z.H."/>
            <person name="Li M."/>
        </authorList>
    </citation>
    <scope>NUCLEOTIDE SEQUENCE [LARGE SCALE GENOMIC DNA]</scope>
    <source>
        <strain evidence="2">SpSt-1235</strain>
    </source>
</reference>
<sequence>MKFIHRLGYYLGGFSIGLIILAFFLSGKKTSCDYSPDARVLKNIRIKERVYTEEALEKMKMYQVDTADISRILQKGDVDFSRSNTKLDSCKTYLVTGRSQIHNLELLFENCDSIATLQKVEISN</sequence>
<keyword evidence="1" id="KW-0812">Transmembrane</keyword>
<organism evidence="2">
    <name type="scientific">Salinimicrobium catena</name>
    <dbReference type="NCBI Taxonomy" id="390640"/>
    <lineage>
        <taxon>Bacteria</taxon>
        <taxon>Pseudomonadati</taxon>
        <taxon>Bacteroidota</taxon>
        <taxon>Flavobacteriia</taxon>
        <taxon>Flavobacteriales</taxon>
        <taxon>Flavobacteriaceae</taxon>
        <taxon>Salinimicrobium</taxon>
    </lineage>
</organism>
<gene>
    <name evidence="2" type="ORF">ENO10_05145</name>
</gene>
<accession>A0A7C2R7C2</accession>
<keyword evidence="1" id="KW-1133">Transmembrane helix</keyword>
<comment type="caution">
    <text evidence="2">The sequence shown here is derived from an EMBL/GenBank/DDBJ whole genome shotgun (WGS) entry which is preliminary data.</text>
</comment>
<dbReference type="EMBL" id="DSEE01000379">
    <property type="protein sequence ID" value="HER40587.1"/>
    <property type="molecule type" value="Genomic_DNA"/>
</dbReference>
<dbReference type="InterPro" id="IPR025354">
    <property type="entry name" value="DUF4258"/>
</dbReference>
<evidence type="ECO:0000313" key="2">
    <source>
        <dbReference type="EMBL" id="HER40587.1"/>
    </source>
</evidence>
<name>A0A7C2R7C2_9FLAO</name>
<dbReference type="Proteomes" id="UP000885753">
    <property type="component" value="Unassembled WGS sequence"/>
</dbReference>
<proteinExistence type="predicted"/>
<keyword evidence="1" id="KW-0472">Membrane</keyword>
<dbReference type="Pfam" id="PF14076">
    <property type="entry name" value="DUF4258"/>
    <property type="match status" value="1"/>
</dbReference>